<comment type="similarity">
    <text evidence="1">Belongs to the glutaredoxin family.</text>
</comment>
<keyword evidence="1" id="KW-0813">Transport</keyword>
<name>A0AAN7YUJ1_9MYCE</name>
<sequence length="107" mass="13035">MLIKILKNFIPINIRFYTRPGCSLCQDAKEIIYPAVEEDFPKDRFKIEEIDIDKQENKEYFDRFKNDVPVGMIDKKIIFKHRIDEDKLYFDLETMLKQQIEKEKEEK</sequence>
<dbReference type="InterPro" id="IPR052565">
    <property type="entry name" value="Glutaredoxin-like_YDR286C"/>
</dbReference>
<proteinExistence type="inferred from homology"/>
<accession>A0AAN7YUJ1</accession>
<keyword evidence="1" id="KW-0249">Electron transport</keyword>
<dbReference type="PANTHER" id="PTHR33558">
    <property type="entry name" value="GLUTAREDOXIN-LIKE PROTEIN C5ORF63 HOMOLOG"/>
    <property type="match status" value="1"/>
</dbReference>
<evidence type="ECO:0000313" key="2">
    <source>
        <dbReference type="EMBL" id="KAK5580681.1"/>
    </source>
</evidence>
<dbReference type="AlphaFoldDB" id="A0AAN7YUJ1"/>
<dbReference type="EMBL" id="JAVFKY010000002">
    <property type="protein sequence ID" value="KAK5580681.1"/>
    <property type="molecule type" value="Genomic_DNA"/>
</dbReference>
<evidence type="ECO:0000313" key="3">
    <source>
        <dbReference type="Proteomes" id="UP001344447"/>
    </source>
</evidence>
<dbReference type="Pfam" id="PF05768">
    <property type="entry name" value="Glrx-like"/>
    <property type="match status" value="1"/>
</dbReference>
<dbReference type="InterPro" id="IPR036249">
    <property type="entry name" value="Thioredoxin-like_sf"/>
</dbReference>
<dbReference type="Gene3D" id="3.40.30.10">
    <property type="entry name" value="Glutaredoxin"/>
    <property type="match status" value="1"/>
</dbReference>
<gene>
    <name evidence="2" type="ORF">RB653_000704</name>
</gene>
<keyword evidence="3" id="KW-1185">Reference proteome</keyword>
<dbReference type="PANTHER" id="PTHR33558:SF1">
    <property type="entry name" value="GLUTAREDOXIN-LIKE PROTEIN C5ORF63 HOMOLOG"/>
    <property type="match status" value="1"/>
</dbReference>
<evidence type="ECO:0000256" key="1">
    <source>
        <dbReference type="RuleBase" id="RU363082"/>
    </source>
</evidence>
<organism evidence="2 3">
    <name type="scientific">Dictyostelium firmibasis</name>
    <dbReference type="NCBI Taxonomy" id="79012"/>
    <lineage>
        <taxon>Eukaryota</taxon>
        <taxon>Amoebozoa</taxon>
        <taxon>Evosea</taxon>
        <taxon>Eumycetozoa</taxon>
        <taxon>Dictyostelia</taxon>
        <taxon>Dictyosteliales</taxon>
        <taxon>Dictyosteliaceae</taxon>
        <taxon>Dictyostelium</taxon>
    </lineage>
</organism>
<comment type="caution">
    <text evidence="2">The sequence shown here is derived from an EMBL/GenBank/DDBJ whole genome shotgun (WGS) entry which is preliminary data.</text>
</comment>
<dbReference type="InterPro" id="IPR008554">
    <property type="entry name" value="Glutaredoxin-like"/>
</dbReference>
<dbReference type="SUPFAM" id="SSF52833">
    <property type="entry name" value="Thioredoxin-like"/>
    <property type="match status" value="1"/>
</dbReference>
<protein>
    <recommendedName>
        <fullName evidence="1">Glutaredoxin-like protein</fullName>
    </recommendedName>
</protein>
<dbReference type="Proteomes" id="UP001344447">
    <property type="component" value="Unassembled WGS sequence"/>
</dbReference>
<reference evidence="2 3" key="1">
    <citation type="submission" date="2023-11" db="EMBL/GenBank/DDBJ databases">
        <title>Dfirmibasis_genome.</title>
        <authorList>
            <person name="Edelbroek B."/>
            <person name="Kjellin J."/>
            <person name="Jerlstrom-Hultqvist J."/>
            <person name="Soderbom F."/>
        </authorList>
    </citation>
    <scope>NUCLEOTIDE SEQUENCE [LARGE SCALE GENOMIC DNA]</scope>
    <source>
        <strain evidence="2 3">TNS-C-14</strain>
    </source>
</reference>